<feature type="region of interest" description="Disordered" evidence="4">
    <location>
        <begin position="281"/>
        <end position="307"/>
    </location>
</feature>
<dbReference type="SMART" id="SM00342">
    <property type="entry name" value="HTH_ARAC"/>
    <property type="match status" value="1"/>
</dbReference>
<evidence type="ECO:0000259" key="5">
    <source>
        <dbReference type="PROSITE" id="PS01124"/>
    </source>
</evidence>
<evidence type="ECO:0000313" key="7">
    <source>
        <dbReference type="Proteomes" id="UP000700706"/>
    </source>
</evidence>
<dbReference type="SUPFAM" id="SSF51215">
    <property type="entry name" value="Regulatory protein AraC"/>
    <property type="match status" value="1"/>
</dbReference>
<evidence type="ECO:0000256" key="2">
    <source>
        <dbReference type="ARBA" id="ARBA00023125"/>
    </source>
</evidence>
<dbReference type="Pfam" id="PF12833">
    <property type="entry name" value="HTH_18"/>
    <property type="match status" value="1"/>
</dbReference>
<dbReference type="SUPFAM" id="SSF46689">
    <property type="entry name" value="Homeodomain-like"/>
    <property type="match status" value="1"/>
</dbReference>
<evidence type="ECO:0000256" key="3">
    <source>
        <dbReference type="ARBA" id="ARBA00023163"/>
    </source>
</evidence>
<evidence type="ECO:0000313" key="6">
    <source>
        <dbReference type="EMBL" id="MBW8726078.1"/>
    </source>
</evidence>
<accession>A0A952FK02</accession>
<dbReference type="PROSITE" id="PS01124">
    <property type="entry name" value="HTH_ARAC_FAMILY_2"/>
    <property type="match status" value="1"/>
</dbReference>
<dbReference type="EMBL" id="JAEKLZ010000196">
    <property type="protein sequence ID" value="MBW8726078.1"/>
    <property type="molecule type" value="Genomic_DNA"/>
</dbReference>
<dbReference type="GO" id="GO:0000976">
    <property type="term" value="F:transcription cis-regulatory region binding"/>
    <property type="evidence" value="ECO:0007669"/>
    <property type="project" value="TreeGrafter"/>
</dbReference>
<feature type="domain" description="HTH araC/xylS-type" evidence="5">
    <location>
        <begin position="184"/>
        <end position="281"/>
    </location>
</feature>
<dbReference type="InterPro" id="IPR003313">
    <property type="entry name" value="AraC-bd"/>
</dbReference>
<sequence length="307" mass="32826">MGHRAAAALIRHFEQGSGTLRDEAVGTACVFGCHARDHIHNVRFPEPGLILVASGGKEFHLDGHRIAARAGDAIALSPVETVDVVNIPPAGGLYRSVLISFAPSLLRAFRLSFPHLAEGGRPPRPFALLRSDRLAEAADHALSAFAAGPKLSVEATRHRMTELLILLAEHGVAWRLEAEERVAERLRLLIAAQPAAPWSAADAARRLGLSEPTLRRRLRAEGTGFTRLLTDTRLDHALTLLYGGAGPIAQVAQACGYRSPSRFAGLFRARFGLIPSATRLGPAPGSTNDRIGTVSDRNGTMPEVAPP</sequence>
<dbReference type="Pfam" id="PF02311">
    <property type="entry name" value="AraC_binding"/>
    <property type="match status" value="1"/>
</dbReference>
<evidence type="ECO:0000256" key="1">
    <source>
        <dbReference type="ARBA" id="ARBA00023015"/>
    </source>
</evidence>
<reference evidence="6" key="1">
    <citation type="submission" date="2020-06" db="EMBL/GenBank/DDBJ databases">
        <title>Stable isotope informed genome-resolved metagenomics uncovers potential trophic interactions in rhizosphere soil.</title>
        <authorList>
            <person name="Starr E.P."/>
            <person name="Shi S."/>
            <person name="Blazewicz S.J."/>
            <person name="Koch B.J."/>
            <person name="Probst A.J."/>
            <person name="Hungate B.A."/>
            <person name="Pett-Ridge J."/>
            <person name="Firestone M.K."/>
            <person name="Banfield J.F."/>
        </authorList>
    </citation>
    <scope>NUCLEOTIDE SEQUENCE</scope>
    <source>
        <strain evidence="6">YM_69_17</strain>
    </source>
</reference>
<feature type="compositionally biased region" description="Polar residues" evidence="4">
    <location>
        <begin position="285"/>
        <end position="298"/>
    </location>
</feature>
<dbReference type="AlphaFoldDB" id="A0A952FK02"/>
<gene>
    <name evidence="6" type="ORF">JF625_13100</name>
</gene>
<organism evidence="6 7">
    <name type="scientific">Inquilinus limosus</name>
    <dbReference type="NCBI Taxonomy" id="171674"/>
    <lineage>
        <taxon>Bacteria</taxon>
        <taxon>Pseudomonadati</taxon>
        <taxon>Pseudomonadota</taxon>
        <taxon>Alphaproteobacteria</taxon>
        <taxon>Rhodospirillales</taxon>
        <taxon>Rhodospirillaceae</taxon>
        <taxon>Inquilinus</taxon>
    </lineage>
</organism>
<proteinExistence type="predicted"/>
<dbReference type="InterPro" id="IPR018060">
    <property type="entry name" value="HTH_AraC"/>
</dbReference>
<dbReference type="GO" id="GO:0005829">
    <property type="term" value="C:cytosol"/>
    <property type="evidence" value="ECO:0007669"/>
    <property type="project" value="TreeGrafter"/>
</dbReference>
<dbReference type="InterPro" id="IPR037923">
    <property type="entry name" value="HTH-like"/>
</dbReference>
<dbReference type="Proteomes" id="UP000700706">
    <property type="component" value="Unassembled WGS sequence"/>
</dbReference>
<keyword evidence="2" id="KW-0238">DNA-binding</keyword>
<dbReference type="InterPro" id="IPR009057">
    <property type="entry name" value="Homeodomain-like_sf"/>
</dbReference>
<protein>
    <submittedName>
        <fullName evidence="6">Helix-turn-helix transcriptional regulator</fullName>
    </submittedName>
</protein>
<dbReference type="PANTHER" id="PTHR47894">
    <property type="entry name" value="HTH-TYPE TRANSCRIPTIONAL REGULATOR GADX"/>
    <property type="match status" value="1"/>
</dbReference>
<keyword evidence="3" id="KW-0804">Transcription</keyword>
<dbReference type="GO" id="GO:0003700">
    <property type="term" value="F:DNA-binding transcription factor activity"/>
    <property type="evidence" value="ECO:0007669"/>
    <property type="project" value="InterPro"/>
</dbReference>
<dbReference type="PANTHER" id="PTHR47894:SF4">
    <property type="entry name" value="HTH-TYPE TRANSCRIPTIONAL REGULATOR GADX"/>
    <property type="match status" value="1"/>
</dbReference>
<evidence type="ECO:0000256" key="4">
    <source>
        <dbReference type="SAM" id="MobiDB-lite"/>
    </source>
</evidence>
<name>A0A952FK02_9PROT</name>
<keyword evidence="1" id="KW-0805">Transcription regulation</keyword>
<dbReference type="Gene3D" id="1.10.10.60">
    <property type="entry name" value="Homeodomain-like"/>
    <property type="match status" value="1"/>
</dbReference>
<comment type="caution">
    <text evidence="6">The sequence shown here is derived from an EMBL/GenBank/DDBJ whole genome shotgun (WGS) entry which is preliminary data.</text>
</comment>